<dbReference type="PANTHER" id="PTHR30543:SF21">
    <property type="entry name" value="NAD(P)H-DEPENDENT FMN REDUCTASE LOT6"/>
    <property type="match status" value="1"/>
</dbReference>
<evidence type="ECO:0000313" key="3">
    <source>
        <dbReference type="Proteomes" id="UP001059617"/>
    </source>
</evidence>
<proteinExistence type="predicted"/>
<accession>A0ABY5VXQ1</accession>
<keyword evidence="3" id="KW-1185">Reference proteome</keyword>
<dbReference type="InterPro" id="IPR050712">
    <property type="entry name" value="NAD(P)H-dep_reductase"/>
</dbReference>
<dbReference type="Gene3D" id="3.40.50.360">
    <property type="match status" value="1"/>
</dbReference>
<dbReference type="PANTHER" id="PTHR30543">
    <property type="entry name" value="CHROMATE REDUCTASE"/>
    <property type="match status" value="1"/>
</dbReference>
<reference evidence="2" key="2">
    <citation type="submission" date="2022-09" db="EMBL/GenBank/DDBJ databases">
        <title>Biosynthetic gene clusters of Dactylosporangioum fulvum.</title>
        <authorList>
            <person name="Caradec T."/>
        </authorList>
    </citation>
    <scope>NUCLEOTIDE SEQUENCE</scope>
    <source>
        <strain evidence="2">NRRL B-16292</strain>
    </source>
</reference>
<dbReference type="InterPro" id="IPR005025">
    <property type="entry name" value="FMN_Rdtase-like_dom"/>
</dbReference>
<protein>
    <submittedName>
        <fullName evidence="2">NAD(P)H-dependent oxidoreductase</fullName>
    </submittedName>
</protein>
<sequence>MARIGIIIGSTRPGRRGPAVGRWVHQVAVTDRPAVTFEILDLADFGLPLLDEPCPAAMGQYRYPHTHAWANAVARCDGFVFVTPEYNHSTSAAMKNAIDYLFAEWHDKAAGFVSYGVTGGWRATEALRLILAEVRVAGVRTAVGLSLFTDFSASGLTPAPHQRATLQTMLDELLTWSSALSRVRQS</sequence>
<name>A0ABY5VXQ1_9ACTN</name>
<dbReference type="Proteomes" id="UP001059617">
    <property type="component" value="Chromosome"/>
</dbReference>
<dbReference type="Pfam" id="PF03358">
    <property type="entry name" value="FMN_red"/>
    <property type="match status" value="1"/>
</dbReference>
<feature type="domain" description="NADPH-dependent FMN reductase-like" evidence="1">
    <location>
        <begin position="3"/>
        <end position="146"/>
    </location>
</feature>
<dbReference type="EMBL" id="CP073720">
    <property type="protein sequence ID" value="UWP82537.1"/>
    <property type="molecule type" value="Genomic_DNA"/>
</dbReference>
<organism evidence="2 3">
    <name type="scientific">Dactylosporangium fulvum</name>
    <dbReference type="NCBI Taxonomy" id="53359"/>
    <lineage>
        <taxon>Bacteria</taxon>
        <taxon>Bacillati</taxon>
        <taxon>Actinomycetota</taxon>
        <taxon>Actinomycetes</taxon>
        <taxon>Micromonosporales</taxon>
        <taxon>Micromonosporaceae</taxon>
        <taxon>Dactylosporangium</taxon>
    </lineage>
</organism>
<gene>
    <name evidence="2" type="ORF">Dfulv_47135</name>
</gene>
<reference evidence="2" key="1">
    <citation type="submission" date="2021-04" db="EMBL/GenBank/DDBJ databases">
        <authorList>
            <person name="Hartkoorn R.C."/>
            <person name="Beaudoing E."/>
            <person name="Hot D."/>
        </authorList>
    </citation>
    <scope>NUCLEOTIDE SEQUENCE</scope>
    <source>
        <strain evidence="2">NRRL B-16292</strain>
    </source>
</reference>
<dbReference type="SUPFAM" id="SSF52218">
    <property type="entry name" value="Flavoproteins"/>
    <property type="match status" value="1"/>
</dbReference>
<evidence type="ECO:0000259" key="1">
    <source>
        <dbReference type="Pfam" id="PF03358"/>
    </source>
</evidence>
<evidence type="ECO:0000313" key="2">
    <source>
        <dbReference type="EMBL" id="UWP82537.1"/>
    </source>
</evidence>
<dbReference type="RefSeq" id="WP_259860309.1">
    <property type="nucleotide sequence ID" value="NZ_BAAAST010000023.1"/>
</dbReference>
<dbReference type="InterPro" id="IPR029039">
    <property type="entry name" value="Flavoprotein-like_sf"/>
</dbReference>